<sequence>MREQFIRTELLFGAEAMKKLSGARVAVFGLGGVGSYTLEALVRSGVGTVDIIDDDKVCLSNLNRQLIATTTTIGMYKVDAACQRVKEINPQVVVHKYKTFYLPETACQFDFTQYDYIVDAIDTVTGKLELVIQAKKAGTPIISSMGAGNKIDPTAFEVADIYKTSVCPLAKVMRRELKKRGIKSLKVVYSKEPALVPLEGIVGNGDGDEALCENAHRHTKKRQTPGSNAFVPSVAGLIMAGEVIKDLAAMP</sequence>
<organism evidence="2 3">
    <name type="scientific">Parablautia muri</name>
    <dbReference type="NCBI Taxonomy" id="2320879"/>
    <lineage>
        <taxon>Bacteria</taxon>
        <taxon>Bacillati</taxon>
        <taxon>Bacillota</taxon>
        <taxon>Clostridia</taxon>
        <taxon>Lachnospirales</taxon>
        <taxon>Lachnospiraceae</taxon>
        <taxon>Parablautia</taxon>
    </lineage>
</organism>
<name>A0A9X5BC45_9FIRM</name>
<dbReference type="Proteomes" id="UP001154420">
    <property type="component" value="Unassembled WGS sequence"/>
</dbReference>
<dbReference type="InterPro" id="IPR000594">
    <property type="entry name" value="ThiF_NAD_FAD-bd"/>
</dbReference>
<accession>A0A9X5BC45</accession>
<dbReference type="OrthoDB" id="9804150at2"/>
<dbReference type="GO" id="GO:0061503">
    <property type="term" value="F:tRNA threonylcarbamoyladenosine dehydratase"/>
    <property type="evidence" value="ECO:0007669"/>
    <property type="project" value="TreeGrafter"/>
</dbReference>
<dbReference type="InterPro" id="IPR035985">
    <property type="entry name" value="Ubiquitin-activating_enz"/>
</dbReference>
<dbReference type="PANTHER" id="PTHR43267">
    <property type="entry name" value="TRNA THREONYLCARBAMOYLADENOSINE DEHYDRATASE"/>
    <property type="match status" value="1"/>
</dbReference>
<dbReference type="Pfam" id="PF00899">
    <property type="entry name" value="ThiF"/>
    <property type="match status" value="1"/>
</dbReference>
<evidence type="ECO:0000259" key="1">
    <source>
        <dbReference type="Pfam" id="PF00899"/>
    </source>
</evidence>
<dbReference type="RefSeq" id="WP_160558324.1">
    <property type="nucleotide sequence ID" value="NZ_QZDT01000001.1"/>
</dbReference>
<dbReference type="InterPro" id="IPR045886">
    <property type="entry name" value="ThiF/MoeB/HesA"/>
</dbReference>
<dbReference type="PANTHER" id="PTHR43267:SF1">
    <property type="entry name" value="TRNA THREONYLCARBAMOYLADENOSINE DEHYDRATASE"/>
    <property type="match status" value="1"/>
</dbReference>
<dbReference type="AlphaFoldDB" id="A0A9X5BC45"/>
<dbReference type="CDD" id="cd00755">
    <property type="entry name" value="YgdL_like"/>
    <property type="match status" value="1"/>
</dbReference>
<proteinExistence type="predicted"/>
<dbReference type="SUPFAM" id="SSF69572">
    <property type="entry name" value="Activating enzymes of the ubiquitin-like proteins"/>
    <property type="match status" value="1"/>
</dbReference>
<dbReference type="GO" id="GO:0008641">
    <property type="term" value="F:ubiquitin-like modifier activating enzyme activity"/>
    <property type="evidence" value="ECO:0007669"/>
    <property type="project" value="InterPro"/>
</dbReference>
<protein>
    <submittedName>
        <fullName evidence="2">tRNA threonylcarbamoyladenosine dehydratase</fullName>
    </submittedName>
</protein>
<reference evidence="2" key="1">
    <citation type="submission" date="2018-09" db="EMBL/GenBank/DDBJ databases">
        <title>Murine metabolic-syndrome-specific gut microbial biobank.</title>
        <authorList>
            <person name="Liu C."/>
        </authorList>
    </citation>
    <scope>NUCLEOTIDE SEQUENCE</scope>
    <source>
        <strain evidence="2">D42-62</strain>
    </source>
</reference>
<evidence type="ECO:0000313" key="2">
    <source>
        <dbReference type="EMBL" id="NBJ91246.1"/>
    </source>
</evidence>
<evidence type="ECO:0000313" key="3">
    <source>
        <dbReference type="Proteomes" id="UP001154420"/>
    </source>
</evidence>
<feature type="domain" description="THIF-type NAD/FAD binding fold" evidence="1">
    <location>
        <begin position="11"/>
        <end position="246"/>
    </location>
</feature>
<dbReference type="Gene3D" id="3.40.50.720">
    <property type="entry name" value="NAD(P)-binding Rossmann-like Domain"/>
    <property type="match status" value="1"/>
</dbReference>
<dbReference type="EMBL" id="QZDT01000001">
    <property type="protein sequence ID" value="NBJ91246.1"/>
    <property type="molecule type" value="Genomic_DNA"/>
</dbReference>
<keyword evidence="3" id="KW-1185">Reference proteome</keyword>
<comment type="caution">
    <text evidence="2">The sequence shown here is derived from an EMBL/GenBank/DDBJ whole genome shotgun (WGS) entry which is preliminary data.</text>
</comment>
<gene>
    <name evidence="2" type="ORF">D5281_01275</name>
</gene>
<dbReference type="GO" id="GO:0061504">
    <property type="term" value="P:cyclic threonylcarbamoyladenosine biosynthetic process"/>
    <property type="evidence" value="ECO:0007669"/>
    <property type="project" value="TreeGrafter"/>
</dbReference>